<keyword evidence="5 6" id="KW-0975">Bacterial flagellum</keyword>
<sequence precursor="true">MARCLTALLMFVPGLAHAERVKDLASVQGVRSNPLIGYGLVVGLDGTGDQTTQAPFTTQSLKSMLAQLGITVPANVNPQLKNVAAVAISADLPAFAKPGQQIDVTVSSLGNAGSLRGGALLMTPLKGADGQVYAIAQGNVVVGGLGVSGKDGSRVSINVPSAGRIPNGAQVERVVANGFDSSPDLHFNLNTPDFTTAARMAQSINAALGTSMARAEDAVTVSVHAPADANQRVTFLSIVENVEVTPADAAAKVVINSRTGTVVIGSRVRVSPAAVSHGSLAVTISEKPQISQPGAFSEGQTVAVPRSQIEVTQEGAGHMFVFDTGVNLDDLVKAVNQVGAAPGDLVAILEALKEAGALRAELVVI</sequence>
<dbReference type="Pfam" id="PF02119">
    <property type="entry name" value="FlgI"/>
    <property type="match status" value="1"/>
</dbReference>
<dbReference type="PRINTS" id="PR01010">
    <property type="entry name" value="FLGPRINGFLGI"/>
</dbReference>
<evidence type="ECO:0000256" key="1">
    <source>
        <dbReference type="ARBA" id="ARBA00002591"/>
    </source>
</evidence>
<evidence type="ECO:0000313" key="7">
    <source>
        <dbReference type="EMBL" id="NKF21758.1"/>
    </source>
</evidence>
<dbReference type="InterPro" id="IPR001782">
    <property type="entry name" value="Flag_FlgI"/>
</dbReference>
<evidence type="ECO:0000256" key="5">
    <source>
        <dbReference type="ARBA" id="ARBA00023143"/>
    </source>
</evidence>
<evidence type="ECO:0000313" key="8">
    <source>
        <dbReference type="Proteomes" id="UP000653472"/>
    </source>
</evidence>
<comment type="function">
    <text evidence="1 6">Assembles around the rod to form the L-ring and probably protects the motor/basal body from shearing forces during rotation.</text>
</comment>
<dbReference type="NCBIfam" id="NF003676">
    <property type="entry name" value="PRK05303.1"/>
    <property type="match status" value="1"/>
</dbReference>
<keyword evidence="7" id="KW-0966">Cell projection</keyword>
<keyword evidence="8" id="KW-1185">Reference proteome</keyword>
<reference evidence="7" key="1">
    <citation type="submission" date="2020-03" db="EMBL/GenBank/DDBJ databases">
        <title>Solimonas marina sp. nov., isolated from deep seawater of the Pacific Ocean.</title>
        <authorList>
            <person name="Liu X."/>
            <person name="Lai Q."/>
            <person name="Sun F."/>
            <person name="Gai Y."/>
            <person name="Li G."/>
            <person name="Shao Z."/>
        </authorList>
    </citation>
    <scope>NUCLEOTIDE SEQUENCE</scope>
    <source>
        <strain evidence="7">C16B3</strain>
    </source>
</reference>
<evidence type="ECO:0000256" key="4">
    <source>
        <dbReference type="ARBA" id="ARBA00022729"/>
    </source>
</evidence>
<keyword evidence="4 6" id="KW-0732">Signal</keyword>
<evidence type="ECO:0000256" key="2">
    <source>
        <dbReference type="ARBA" id="ARBA00004117"/>
    </source>
</evidence>
<organism evidence="7 8">
    <name type="scientific">Solimonas marina</name>
    <dbReference type="NCBI Taxonomy" id="2714601"/>
    <lineage>
        <taxon>Bacteria</taxon>
        <taxon>Pseudomonadati</taxon>
        <taxon>Pseudomonadota</taxon>
        <taxon>Gammaproteobacteria</taxon>
        <taxon>Nevskiales</taxon>
        <taxon>Nevskiaceae</taxon>
        <taxon>Solimonas</taxon>
    </lineage>
</organism>
<evidence type="ECO:0000256" key="3">
    <source>
        <dbReference type="ARBA" id="ARBA00008994"/>
    </source>
</evidence>
<comment type="similarity">
    <text evidence="3 6">Belongs to the FlgI family.</text>
</comment>
<feature type="chain" id="PRO_5038185062" description="Flagellar P-ring protein" evidence="6">
    <location>
        <begin position="19"/>
        <end position="365"/>
    </location>
</feature>
<accession>A0A970B5I7</accession>
<evidence type="ECO:0000256" key="6">
    <source>
        <dbReference type="HAMAP-Rule" id="MF_00416"/>
    </source>
</evidence>
<dbReference type="AlphaFoldDB" id="A0A970B5I7"/>
<dbReference type="GO" id="GO:0071973">
    <property type="term" value="P:bacterial-type flagellum-dependent cell motility"/>
    <property type="evidence" value="ECO:0007669"/>
    <property type="project" value="InterPro"/>
</dbReference>
<comment type="caution">
    <text evidence="7">The sequence shown here is derived from an EMBL/GenBank/DDBJ whole genome shotgun (WGS) entry which is preliminary data.</text>
</comment>
<dbReference type="PANTHER" id="PTHR30381">
    <property type="entry name" value="FLAGELLAR P-RING PERIPLASMIC PROTEIN FLGI"/>
    <property type="match status" value="1"/>
</dbReference>
<gene>
    <name evidence="6" type="primary">flgI</name>
    <name evidence="7" type="ORF">G7Y82_05465</name>
</gene>
<feature type="signal peptide" evidence="6">
    <location>
        <begin position="1"/>
        <end position="18"/>
    </location>
</feature>
<dbReference type="GO" id="GO:0005198">
    <property type="term" value="F:structural molecule activity"/>
    <property type="evidence" value="ECO:0007669"/>
    <property type="project" value="InterPro"/>
</dbReference>
<dbReference type="GO" id="GO:0030288">
    <property type="term" value="C:outer membrane-bounded periplasmic space"/>
    <property type="evidence" value="ECO:0007669"/>
    <property type="project" value="InterPro"/>
</dbReference>
<proteinExistence type="inferred from homology"/>
<comment type="subunit">
    <text evidence="6">The basal body constitutes a major portion of the flagellar organelle and consists of four rings (L,P,S, and M) mounted on a central rod.</text>
</comment>
<keyword evidence="7" id="KW-0282">Flagellum</keyword>
<comment type="subcellular location">
    <subcellularLocation>
        <location evidence="2 6">Bacterial flagellum basal body</location>
    </subcellularLocation>
</comment>
<name>A0A970B5I7_9GAMM</name>
<dbReference type="Proteomes" id="UP000653472">
    <property type="component" value="Unassembled WGS sequence"/>
</dbReference>
<dbReference type="PANTHER" id="PTHR30381:SF0">
    <property type="entry name" value="FLAGELLAR P-RING PROTEIN"/>
    <property type="match status" value="1"/>
</dbReference>
<dbReference type="EMBL" id="JAAVXB010000002">
    <property type="protein sequence ID" value="NKF21758.1"/>
    <property type="molecule type" value="Genomic_DNA"/>
</dbReference>
<dbReference type="GO" id="GO:0009428">
    <property type="term" value="C:bacterial-type flagellum basal body, distal rod, P ring"/>
    <property type="evidence" value="ECO:0007669"/>
    <property type="project" value="InterPro"/>
</dbReference>
<protein>
    <recommendedName>
        <fullName evidence="6">Flagellar P-ring protein</fullName>
    </recommendedName>
    <alternativeName>
        <fullName evidence="6">Basal body P-ring protein</fullName>
    </alternativeName>
</protein>
<dbReference type="HAMAP" id="MF_00416">
    <property type="entry name" value="FlgI"/>
    <property type="match status" value="1"/>
</dbReference>
<keyword evidence="7" id="KW-0969">Cilium</keyword>